<dbReference type="NCBIfam" id="TIGR01764">
    <property type="entry name" value="excise"/>
    <property type="match status" value="1"/>
</dbReference>
<dbReference type="AlphaFoldDB" id="A0A4Y9IS82"/>
<dbReference type="InterPro" id="IPR009061">
    <property type="entry name" value="DNA-bd_dom_put_sf"/>
</dbReference>
<dbReference type="OrthoDB" id="9806994at2"/>
<organism evidence="2 3">
    <name type="scientific">Dysgonomonas mossii</name>
    <dbReference type="NCBI Taxonomy" id="163665"/>
    <lineage>
        <taxon>Bacteria</taxon>
        <taxon>Pseudomonadati</taxon>
        <taxon>Bacteroidota</taxon>
        <taxon>Bacteroidia</taxon>
        <taxon>Bacteroidales</taxon>
        <taxon>Dysgonomonadaceae</taxon>
        <taxon>Dysgonomonas</taxon>
    </lineage>
</organism>
<dbReference type="SUPFAM" id="SSF46955">
    <property type="entry name" value="Putative DNA-binding domain"/>
    <property type="match status" value="1"/>
</dbReference>
<dbReference type="Proteomes" id="UP000298285">
    <property type="component" value="Unassembled WGS sequence"/>
</dbReference>
<dbReference type="RefSeq" id="WP_135103540.1">
    <property type="nucleotide sequence ID" value="NZ_JADGKW010000001.1"/>
</dbReference>
<accession>A0A4Y9IS82</accession>
<evidence type="ECO:0000259" key="1">
    <source>
        <dbReference type="Pfam" id="PF12728"/>
    </source>
</evidence>
<sequence length="97" mass="10952">MNNDIILQGISKDALIDEVTSKIMSRIEGIVKKASTPASPLLDKKEAAAYLNISLRKLEDLTKNGKIKYSKIDSNVRFRLSELEAYVMKNEVKIRNL</sequence>
<protein>
    <submittedName>
        <fullName evidence="2">DNA-binding protein</fullName>
    </submittedName>
</protein>
<evidence type="ECO:0000313" key="2">
    <source>
        <dbReference type="EMBL" id="TFU90495.1"/>
    </source>
</evidence>
<name>A0A4Y9IS82_9BACT</name>
<reference evidence="2 3" key="1">
    <citation type="submission" date="2019-03" db="EMBL/GenBank/DDBJ databases">
        <title>Diversity of the mouse oral microbiome.</title>
        <authorList>
            <person name="Joseph S."/>
            <person name="Aduse-Opoku J."/>
            <person name="Curtis M."/>
            <person name="Wade W."/>
            <person name="Hashim A."/>
        </authorList>
    </citation>
    <scope>NUCLEOTIDE SEQUENCE [LARGE SCALE GENOMIC DNA]</scope>
    <source>
        <strain evidence="2 3">P11</strain>
    </source>
</reference>
<proteinExistence type="predicted"/>
<dbReference type="InterPro" id="IPR010093">
    <property type="entry name" value="SinI_DNA-bd"/>
</dbReference>
<dbReference type="InterPro" id="IPR041657">
    <property type="entry name" value="HTH_17"/>
</dbReference>
<gene>
    <name evidence="2" type="ORF">E4T88_00535</name>
</gene>
<feature type="domain" description="Helix-turn-helix" evidence="1">
    <location>
        <begin position="41"/>
        <end position="90"/>
    </location>
</feature>
<evidence type="ECO:0000313" key="3">
    <source>
        <dbReference type="Proteomes" id="UP000298285"/>
    </source>
</evidence>
<dbReference type="Pfam" id="PF12728">
    <property type="entry name" value="HTH_17"/>
    <property type="match status" value="1"/>
</dbReference>
<dbReference type="GO" id="GO:0003677">
    <property type="term" value="F:DNA binding"/>
    <property type="evidence" value="ECO:0007669"/>
    <property type="project" value="UniProtKB-KW"/>
</dbReference>
<dbReference type="EMBL" id="SPPK01000001">
    <property type="protein sequence ID" value="TFU90495.1"/>
    <property type="molecule type" value="Genomic_DNA"/>
</dbReference>
<keyword evidence="2" id="KW-0238">DNA-binding</keyword>
<comment type="caution">
    <text evidence="2">The sequence shown here is derived from an EMBL/GenBank/DDBJ whole genome shotgun (WGS) entry which is preliminary data.</text>
</comment>